<organism evidence="2 3">
    <name type="scientific">Chloebia gouldiae</name>
    <name type="common">Gouldian finch</name>
    <name type="synonym">Erythrura gouldiae</name>
    <dbReference type="NCBI Taxonomy" id="44316"/>
    <lineage>
        <taxon>Eukaryota</taxon>
        <taxon>Metazoa</taxon>
        <taxon>Chordata</taxon>
        <taxon>Craniata</taxon>
        <taxon>Vertebrata</taxon>
        <taxon>Euteleostomi</taxon>
        <taxon>Archelosauria</taxon>
        <taxon>Archosauria</taxon>
        <taxon>Dinosauria</taxon>
        <taxon>Saurischia</taxon>
        <taxon>Theropoda</taxon>
        <taxon>Coelurosauria</taxon>
        <taxon>Aves</taxon>
        <taxon>Neognathae</taxon>
        <taxon>Neoaves</taxon>
        <taxon>Telluraves</taxon>
        <taxon>Australaves</taxon>
        <taxon>Passeriformes</taxon>
        <taxon>Passeroidea</taxon>
        <taxon>Passeridae</taxon>
        <taxon>Chloebia</taxon>
    </lineage>
</organism>
<feature type="compositionally biased region" description="Gly residues" evidence="1">
    <location>
        <begin position="196"/>
        <end position="205"/>
    </location>
</feature>
<feature type="non-terminal residue" evidence="2">
    <location>
        <position position="594"/>
    </location>
</feature>
<feature type="non-terminal residue" evidence="2">
    <location>
        <position position="1"/>
    </location>
</feature>
<feature type="region of interest" description="Disordered" evidence="1">
    <location>
        <begin position="176"/>
        <end position="251"/>
    </location>
</feature>
<comment type="caution">
    <text evidence="2">The sequence shown here is derived from an EMBL/GenBank/DDBJ whole genome shotgun (WGS) entry which is preliminary data.</text>
</comment>
<feature type="region of interest" description="Disordered" evidence="1">
    <location>
        <begin position="49"/>
        <end position="138"/>
    </location>
</feature>
<accession>A0A3L8R9F7</accession>
<evidence type="ECO:0000313" key="2">
    <source>
        <dbReference type="EMBL" id="RLV76369.1"/>
    </source>
</evidence>
<sequence length="594" mass="61054">PPGRGDRAVPPPQISFIAPRARPPHPEPPHPTIALGFGILFQGPWIGGGGQWHLGGGDPQGKREGGGGDFGEGGIERGSSWKRSKPTKTPRNSSFLDIKTPPPKNQNKPHLCFASGGGGRILGGPTPPPPGGAPQSVQGWVGVPALKFKGEFRPPPTPVLGGGLPFRAGVPPWFRRDLGDPRIGGGGAWELHERSGNGGNSGGKRGNWQNSLKARKNGEGEEREGKGRGGEGRGGKGKGREGKGRGGDKVGKAEVQIETFLAAHFLALGCPRHPQGTLRPPPPIPPSSATPGDIRDPLPPRCHPCDPQGGTQGDSVGTPWGHSPALAAPSLRRPLRSHRVPPAPWGHLEGSLGTPRGSWGGSGSVWHPRGHRDGSRGSGDGVSGVLLRSRGGGRDPRDWGQGEEEVTPPGLGSGGGDTPGITARGRGGDTPRIRPQGEGEVTPPGSGPGGGDTPRIGDQTPRGGDTPRIRPQGEVTPPGPGPGGGDTPRIRPQGQVTPPGLGPGGGDTPQIHPPRDQRLPPNPPPGITTSCSPPKISPPWELGKVPLPNGGVTKRAAGPGLLRPRGERLPAWKTEGISGWERDRAGAAGAISAR</sequence>
<evidence type="ECO:0000256" key="1">
    <source>
        <dbReference type="SAM" id="MobiDB-lite"/>
    </source>
</evidence>
<dbReference type="Proteomes" id="UP000276834">
    <property type="component" value="Unassembled WGS sequence"/>
</dbReference>
<dbReference type="AlphaFoldDB" id="A0A3L8R9F7"/>
<feature type="compositionally biased region" description="Pro residues" evidence="1">
    <location>
        <begin position="279"/>
        <end position="288"/>
    </location>
</feature>
<feature type="region of interest" description="Disordered" evidence="1">
    <location>
        <begin position="270"/>
        <end position="569"/>
    </location>
</feature>
<feature type="compositionally biased region" description="Basic and acidic residues" evidence="1">
    <location>
        <begin position="426"/>
        <end position="437"/>
    </location>
</feature>
<name>A0A3L8R9F7_CHLGU</name>
<proteinExistence type="predicted"/>
<evidence type="ECO:0000313" key="3">
    <source>
        <dbReference type="Proteomes" id="UP000276834"/>
    </source>
</evidence>
<dbReference type="EMBL" id="QUSF01000689">
    <property type="protein sequence ID" value="RLV76369.1"/>
    <property type="molecule type" value="Genomic_DNA"/>
</dbReference>
<gene>
    <name evidence="2" type="ORF">DV515_00017045</name>
</gene>
<feature type="compositionally biased region" description="Basic and acidic residues" evidence="1">
    <location>
        <begin position="216"/>
        <end position="251"/>
    </location>
</feature>
<reference evidence="2 3" key="1">
    <citation type="journal article" date="2018" name="Proc. R. Soc. B">
        <title>A non-coding region near Follistatin controls head colour polymorphism in the Gouldian finch.</title>
        <authorList>
            <person name="Toomey M.B."/>
            <person name="Marques C.I."/>
            <person name="Andrade P."/>
            <person name="Araujo P.M."/>
            <person name="Sabatino S."/>
            <person name="Gazda M.A."/>
            <person name="Afonso S."/>
            <person name="Lopes R.J."/>
            <person name="Corbo J.C."/>
            <person name="Carneiro M."/>
        </authorList>
    </citation>
    <scope>NUCLEOTIDE SEQUENCE [LARGE SCALE GENOMIC DNA]</scope>
    <source>
        <strain evidence="2">Red01</strain>
        <tissue evidence="2">Muscle</tissue>
    </source>
</reference>
<feature type="region of interest" description="Disordered" evidence="1">
    <location>
        <begin position="1"/>
        <end position="35"/>
    </location>
</feature>
<feature type="compositionally biased region" description="Gly residues" evidence="1">
    <location>
        <begin position="49"/>
        <end position="59"/>
    </location>
</feature>
<protein>
    <submittedName>
        <fullName evidence="2">Uncharacterized protein</fullName>
    </submittedName>
</protein>
<keyword evidence="3" id="KW-1185">Reference proteome</keyword>